<dbReference type="AlphaFoldDB" id="A0AAE1HDG0"/>
<evidence type="ECO:0000313" key="1">
    <source>
        <dbReference type="EMBL" id="KAK3919183.1"/>
    </source>
</evidence>
<dbReference type="InterPro" id="IPR051055">
    <property type="entry name" value="PIF1_helicase"/>
</dbReference>
<dbReference type="PANTHER" id="PTHR47642:SF5">
    <property type="entry name" value="ATP-DEPENDENT DNA HELICASE"/>
    <property type="match status" value="1"/>
</dbReference>
<organism evidence="1 2">
    <name type="scientific">Frankliniella fusca</name>
    <dbReference type="NCBI Taxonomy" id="407009"/>
    <lineage>
        <taxon>Eukaryota</taxon>
        <taxon>Metazoa</taxon>
        <taxon>Ecdysozoa</taxon>
        <taxon>Arthropoda</taxon>
        <taxon>Hexapoda</taxon>
        <taxon>Insecta</taxon>
        <taxon>Pterygota</taxon>
        <taxon>Neoptera</taxon>
        <taxon>Paraneoptera</taxon>
        <taxon>Thysanoptera</taxon>
        <taxon>Terebrantia</taxon>
        <taxon>Thripoidea</taxon>
        <taxon>Thripidae</taxon>
        <taxon>Frankliniella</taxon>
    </lineage>
</organism>
<comment type="caution">
    <text evidence="1">The sequence shown here is derived from an EMBL/GenBank/DDBJ whole genome shotgun (WGS) entry which is preliminary data.</text>
</comment>
<accession>A0AAE1HDG0</accession>
<sequence length="745" mass="86120">MCAALAGEAISSEANVLRNLTHSVFESLWSAAANDALVSSVAAFKLELRRLKRRKSVFPRVPPVNGLGREEEYLFSFEFNGLGREEEYLFSFELYDALNSCLSPRLHPLGPKKVTGKRKFFCAARSSSRPNPFGSYVVLENMQAEQACGLLKINVNLNTHDEVCQFIDKVIYCSSEDISDDFVELQTHKHSHTCQKRIGNTDECRFNIPYSPIRQTLIFTPLPNDIEDNIAKKYKGILFQIKEKLNDEKTLKLNYNQFLESLGITEIKYFTVIRSTLRTPQIFIRRAPMDIFISSYSPKILTLMRSNMNLQFVLDAYGAACYIIDYINKSSRGMSKIMRDILQEIRNGNDSLQQSLRKVSNTFYNNSELSIQEAVYNILQLPLSRSSEECIFIPTFPPTDRVHLVKKFLENATLADFAANYRYATRPGPNYISLLNKSGYIFQKKQPRVIRFRNYHFEIDPESFLRDHVMSYIPWRNEKAYILNQDLELLFHNNKDKIQQNKQKYNSYDEKALFNAVEDAKQRIATDEEEFDKSIDLLLILMTFLYKMNIQLEFQEDYTSHVSFTPPVTLPEIDYQDLITKLNQEQRDYIMHVTDTFEKTNDQLLHFLTGGAGVGKSLVLWPRFQVYQLKCIMRQTNIKFQTALNHVAKGKLKKHDTSLFNSRSYKSLPKHEDFTDAYHLFGRNDDVDNYNKQIMRKLKGKLIRCGASDVIRGHGSQLAQPQILHTVSTKTMGIPKSLPLKVNGK</sequence>
<proteinExistence type="predicted"/>
<evidence type="ECO:0000313" key="2">
    <source>
        <dbReference type="Proteomes" id="UP001219518"/>
    </source>
</evidence>
<gene>
    <name evidence="1" type="ORF">KUF71_008332</name>
</gene>
<keyword evidence="2" id="KW-1185">Reference proteome</keyword>
<dbReference type="EMBL" id="JAHWGI010000970">
    <property type="protein sequence ID" value="KAK3919183.1"/>
    <property type="molecule type" value="Genomic_DNA"/>
</dbReference>
<protein>
    <submittedName>
        <fullName evidence="1">Fumarate hydratase, mitochondrial</fullName>
    </submittedName>
</protein>
<name>A0AAE1HDG0_9NEOP</name>
<dbReference type="PANTHER" id="PTHR47642">
    <property type="entry name" value="ATP-DEPENDENT DNA HELICASE"/>
    <property type="match status" value="1"/>
</dbReference>
<reference evidence="1" key="1">
    <citation type="submission" date="2021-07" db="EMBL/GenBank/DDBJ databases">
        <authorList>
            <person name="Catto M.A."/>
            <person name="Jacobson A."/>
            <person name="Kennedy G."/>
            <person name="Labadie P."/>
            <person name="Hunt B.G."/>
            <person name="Srinivasan R."/>
        </authorList>
    </citation>
    <scope>NUCLEOTIDE SEQUENCE</scope>
    <source>
        <strain evidence="1">PL_HMW_Pooled</strain>
        <tissue evidence="1">Head</tissue>
    </source>
</reference>
<dbReference type="Proteomes" id="UP001219518">
    <property type="component" value="Unassembled WGS sequence"/>
</dbReference>
<reference evidence="1" key="2">
    <citation type="journal article" date="2023" name="BMC Genomics">
        <title>Pest status, molecular evolution, and epigenetic factors derived from the genome assembly of Frankliniella fusca, a thysanopteran phytovirus vector.</title>
        <authorList>
            <person name="Catto M.A."/>
            <person name="Labadie P.E."/>
            <person name="Jacobson A.L."/>
            <person name="Kennedy G.G."/>
            <person name="Srinivasan R."/>
            <person name="Hunt B.G."/>
        </authorList>
    </citation>
    <scope>NUCLEOTIDE SEQUENCE</scope>
    <source>
        <strain evidence="1">PL_HMW_Pooled</strain>
    </source>
</reference>